<keyword evidence="3 6" id="KW-0812">Transmembrane</keyword>
<evidence type="ECO:0000313" key="7">
    <source>
        <dbReference type="EMBL" id="SEQ72543.1"/>
    </source>
</evidence>
<dbReference type="PANTHER" id="PTHR21716">
    <property type="entry name" value="TRANSMEMBRANE PROTEIN"/>
    <property type="match status" value="1"/>
</dbReference>
<dbReference type="Pfam" id="PF01594">
    <property type="entry name" value="AI-2E_transport"/>
    <property type="match status" value="1"/>
</dbReference>
<feature type="transmembrane region" description="Helical" evidence="6">
    <location>
        <begin position="206"/>
        <end position="228"/>
    </location>
</feature>
<evidence type="ECO:0000256" key="6">
    <source>
        <dbReference type="SAM" id="Phobius"/>
    </source>
</evidence>
<evidence type="ECO:0000256" key="3">
    <source>
        <dbReference type="ARBA" id="ARBA00022692"/>
    </source>
</evidence>
<keyword evidence="4 6" id="KW-1133">Transmembrane helix</keyword>
<dbReference type="InterPro" id="IPR014227">
    <property type="entry name" value="YtvI-like"/>
</dbReference>
<dbReference type="STRING" id="571933.SAMN05216362_12423"/>
<evidence type="ECO:0000256" key="5">
    <source>
        <dbReference type="ARBA" id="ARBA00023136"/>
    </source>
</evidence>
<feature type="transmembrane region" description="Helical" evidence="6">
    <location>
        <begin position="42"/>
        <end position="65"/>
    </location>
</feature>
<accession>A0A1H9ID83</accession>
<feature type="transmembrane region" description="Helical" evidence="6">
    <location>
        <begin position="268"/>
        <end position="288"/>
    </location>
</feature>
<dbReference type="PANTHER" id="PTHR21716:SF68">
    <property type="entry name" value="TRANSPORT PROTEIN YTVI-RELATED"/>
    <property type="match status" value="1"/>
</dbReference>
<sequence length="352" mass="39969">MVGITIYMIFQHLFPFAVSLIIAVMINPLVQLLVDRFHLNRKLAVVSVLLLILFSFITIITFSLIELVHLFQYLIHIMPHSIEETFHAIERWSERIIDRSYELLTSYMNSIQPQSQVMLKDMMNDMVTSIKEYSQQLLVGFLQNTINSITNILKASYVVLFILIGTFFISSDGPKWINELNKNMPHKMTNYVQTIKDSFVSLIKKYALAQLIMVLITGVLVYLGLTFFNVNHALAIASIAVILDLVPFIGISGLFIPWLLYLFFTSHYTLTIELSILFILLILIRNILEPKLVGSSIGIHPLLLIIILFIFMKLFGLIGFLLGPIAAVSIKALVQAGAFKAVKNYILDTNNV</sequence>
<gene>
    <name evidence="7" type="ORF">SAMN05216362_12423</name>
</gene>
<keyword evidence="5 6" id="KW-0472">Membrane</keyword>
<dbReference type="InterPro" id="IPR002549">
    <property type="entry name" value="AI-2E-like"/>
</dbReference>
<name>A0A1H9ID83_9BACI</name>
<evidence type="ECO:0000313" key="8">
    <source>
        <dbReference type="Proteomes" id="UP000199427"/>
    </source>
</evidence>
<evidence type="ECO:0000256" key="2">
    <source>
        <dbReference type="ARBA" id="ARBA00009773"/>
    </source>
</evidence>
<feature type="transmembrane region" description="Helical" evidence="6">
    <location>
        <begin position="152"/>
        <end position="170"/>
    </location>
</feature>
<dbReference type="AlphaFoldDB" id="A0A1H9ID83"/>
<comment type="subcellular location">
    <subcellularLocation>
        <location evidence="1">Membrane</location>
        <topology evidence="1">Multi-pass membrane protein</topology>
    </subcellularLocation>
</comment>
<dbReference type="NCBIfam" id="TIGR02872">
    <property type="entry name" value="spore_ytvI"/>
    <property type="match status" value="1"/>
</dbReference>
<proteinExistence type="inferred from homology"/>
<dbReference type="GO" id="GO:0055085">
    <property type="term" value="P:transmembrane transport"/>
    <property type="evidence" value="ECO:0007669"/>
    <property type="project" value="TreeGrafter"/>
</dbReference>
<evidence type="ECO:0000256" key="1">
    <source>
        <dbReference type="ARBA" id="ARBA00004141"/>
    </source>
</evidence>
<dbReference type="EMBL" id="FOES01000024">
    <property type="protein sequence ID" value="SEQ72543.1"/>
    <property type="molecule type" value="Genomic_DNA"/>
</dbReference>
<evidence type="ECO:0000256" key="4">
    <source>
        <dbReference type="ARBA" id="ARBA00022989"/>
    </source>
</evidence>
<organism evidence="7 8">
    <name type="scientific">Piscibacillus halophilus</name>
    <dbReference type="NCBI Taxonomy" id="571933"/>
    <lineage>
        <taxon>Bacteria</taxon>
        <taxon>Bacillati</taxon>
        <taxon>Bacillota</taxon>
        <taxon>Bacilli</taxon>
        <taxon>Bacillales</taxon>
        <taxon>Bacillaceae</taxon>
        <taxon>Piscibacillus</taxon>
    </lineage>
</organism>
<keyword evidence="8" id="KW-1185">Reference proteome</keyword>
<feature type="transmembrane region" description="Helical" evidence="6">
    <location>
        <begin position="234"/>
        <end position="261"/>
    </location>
</feature>
<comment type="similarity">
    <text evidence="2">Belongs to the autoinducer-2 exporter (AI-2E) (TC 2.A.86) family.</text>
</comment>
<feature type="transmembrane region" description="Helical" evidence="6">
    <location>
        <begin position="300"/>
        <end position="322"/>
    </location>
</feature>
<dbReference type="Proteomes" id="UP000199427">
    <property type="component" value="Unassembled WGS sequence"/>
</dbReference>
<feature type="transmembrane region" description="Helical" evidence="6">
    <location>
        <begin position="6"/>
        <end position="30"/>
    </location>
</feature>
<dbReference type="GO" id="GO:0016020">
    <property type="term" value="C:membrane"/>
    <property type="evidence" value="ECO:0007669"/>
    <property type="project" value="UniProtKB-SubCell"/>
</dbReference>
<protein>
    <submittedName>
        <fullName evidence="7">Sporulation integral membrane protein YtvI</fullName>
    </submittedName>
</protein>
<reference evidence="7 8" key="1">
    <citation type="submission" date="2016-10" db="EMBL/GenBank/DDBJ databases">
        <authorList>
            <person name="de Groot N.N."/>
        </authorList>
    </citation>
    <scope>NUCLEOTIDE SEQUENCE [LARGE SCALE GENOMIC DNA]</scope>
    <source>
        <strain evidence="7 8">DSM 21633</strain>
    </source>
</reference>